<feature type="transmembrane region" description="Helical" evidence="1">
    <location>
        <begin position="41"/>
        <end position="61"/>
    </location>
</feature>
<dbReference type="AlphaFoldDB" id="A0A0F9QBS1"/>
<keyword evidence="1" id="KW-1133">Transmembrane helix</keyword>
<reference evidence="2" key="1">
    <citation type="journal article" date="2015" name="Nature">
        <title>Complex archaea that bridge the gap between prokaryotes and eukaryotes.</title>
        <authorList>
            <person name="Spang A."/>
            <person name="Saw J.H."/>
            <person name="Jorgensen S.L."/>
            <person name="Zaremba-Niedzwiedzka K."/>
            <person name="Martijn J."/>
            <person name="Lind A.E."/>
            <person name="van Eijk R."/>
            <person name="Schleper C."/>
            <person name="Guy L."/>
            <person name="Ettema T.J."/>
        </authorList>
    </citation>
    <scope>NUCLEOTIDE SEQUENCE</scope>
</reference>
<evidence type="ECO:0000313" key="2">
    <source>
        <dbReference type="EMBL" id="KKN39994.1"/>
    </source>
</evidence>
<name>A0A0F9QBS1_9ZZZZ</name>
<comment type="caution">
    <text evidence="2">The sequence shown here is derived from an EMBL/GenBank/DDBJ whole genome shotgun (WGS) entry which is preliminary data.</text>
</comment>
<proteinExistence type="predicted"/>
<keyword evidence="1" id="KW-0812">Transmembrane</keyword>
<evidence type="ECO:0000256" key="1">
    <source>
        <dbReference type="SAM" id="Phobius"/>
    </source>
</evidence>
<accession>A0A0F9QBS1</accession>
<sequence length="85" mass="10114">MNKQNKPSILSDFWLKICLLPLVIGFALIIAGITITIFKVIGWLLFFWGLVWGLIYVYNFLYKPHKEKVDEFKYKVLKFFRGKIK</sequence>
<keyword evidence="1" id="KW-0472">Membrane</keyword>
<protein>
    <submittedName>
        <fullName evidence="2">Uncharacterized protein</fullName>
    </submittedName>
</protein>
<dbReference type="EMBL" id="LAZR01001731">
    <property type="protein sequence ID" value="KKN39994.1"/>
    <property type="molecule type" value="Genomic_DNA"/>
</dbReference>
<feature type="transmembrane region" description="Helical" evidence="1">
    <location>
        <begin position="13"/>
        <end position="35"/>
    </location>
</feature>
<gene>
    <name evidence="2" type="ORF">LCGC14_0737650</name>
</gene>
<organism evidence="2">
    <name type="scientific">marine sediment metagenome</name>
    <dbReference type="NCBI Taxonomy" id="412755"/>
    <lineage>
        <taxon>unclassified sequences</taxon>
        <taxon>metagenomes</taxon>
        <taxon>ecological metagenomes</taxon>
    </lineage>
</organism>